<dbReference type="SUPFAM" id="SSF56112">
    <property type="entry name" value="Protein kinase-like (PK-like)"/>
    <property type="match status" value="1"/>
</dbReference>
<dbReference type="InterPro" id="IPR008266">
    <property type="entry name" value="Tyr_kinase_AS"/>
</dbReference>
<gene>
    <name evidence="3" type="ORF">D9611_006079</name>
</gene>
<dbReference type="PANTHER" id="PTHR38248:SF2">
    <property type="entry name" value="FUNK1 11"/>
    <property type="match status" value="1"/>
</dbReference>
<accession>A0A8H5CI38</accession>
<comment type="caution">
    <text evidence="3">The sequence shown here is derived from an EMBL/GenBank/DDBJ whole genome shotgun (WGS) entry which is preliminary data.</text>
</comment>
<reference evidence="3 4" key="1">
    <citation type="journal article" date="2020" name="ISME J.">
        <title>Uncovering the hidden diversity of litter-decomposition mechanisms in mushroom-forming fungi.</title>
        <authorList>
            <person name="Floudas D."/>
            <person name="Bentzer J."/>
            <person name="Ahren D."/>
            <person name="Johansson T."/>
            <person name="Persson P."/>
            <person name="Tunlid A."/>
        </authorList>
    </citation>
    <scope>NUCLEOTIDE SEQUENCE [LARGE SCALE GENOMIC DNA]</scope>
    <source>
        <strain evidence="3 4">CBS 175.51</strain>
    </source>
</reference>
<evidence type="ECO:0000256" key="1">
    <source>
        <dbReference type="SAM" id="MobiDB-lite"/>
    </source>
</evidence>
<dbReference type="Proteomes" id="UP000541558">
    <property type="component" value="Unassembled WGS sequence"/>
</dbReference>
<dbReference type="PANTHER" id="PTHR38248">
    <property type="entry name" value="FUNK1 6"/>
    <property type="match status" value="1"/>
</dbReference>
<feature type="domain" description="Fungal-type protein kinase" evidence="2">
    <location>
        <begin position="147"/>
        <end position="507"/>
    </location>
</feature>
<proteinExistence type="predicted"/>
<sequence length="663" mass="75043">MGAAEDNIHAHDRAPAPPTDVVEDLFDKISRSSPKWVQSLYGSGHKTIVEKVRRALKREEGGRLVDIPSSPCEKSDVVSGLQKVIELVLEKSIGGGETRKVVDSHRMELRHWDGRRTSSPALAIQATGPSFQRQYTEYATPGSTVGYTNVATVFEVMCDSETDDNEPYEEGYFEVESMAVYAKEIFRQQPNRRFIRVMLVTETRFRIVQFDREGALFSPLVNYHGEDLNTFIRAIICLCSMNEDELGLDTSVKWKISEGRKVSGTVTTFDKKSNTTRTYTLQSVHPTFARPDIHGRGTVCWAAKGPDGGADVLIKDAWLWEDSDEQLKEEYYYLEKAKGVTGVMQMVEYEDRKGQPFGETNSFRPPAADNSATAQYYNRVFRRIVLVKYGADIGGFKSQLEFICALRDAIQAHMTLFRGRRILHRDISSGNILLGLPGASVGYRGILIDLDHAIEIPEGAQSGYVWGISPGTRVSQPYYSLMGSENRRYRPIHDYLDDLEAFFYVMYILMHQIVGVGKAQDVPFLVEWQSDDAEASAAAKRRLVDSPELNLDDVPQFWSEACKEVLVDFHKFAGAMLRTKESFVGDMTKPWDVQLMRTLHGDLETHYARILGAFDKAIKALTPEPTVPSRNPLLKPAIRPNKRIRDRSDEEEEEEQVKRLCYE</sequence>
<name>A0A8H5CI38_9AGAR</name>
<feature type="region of interest" description="Disordered" evidence="1">
    <location>
        <begin position="625"/>
        <end position="663"/>
    </location>
</feature>
<dbReference type="InterPro" id="IPR040976">
    <property type="entry name" value="Pkinase_fungal"/>
</dbReference>
<dbReference type="OrthoDB" id="2747778at2759"/>
<dbReference type="Gene3D" id="1.10.510.10">
    <property type="entry name" value="Transferase(Phosphotransferase) domain 1"/>
    <property type="match status" value="1"/>
</dbReference>
<protein>
    <recommendedName>
        <fullName evidence="2">Fungal-type protein kinase domain-containing protein</fullName>
    </recommendedName>
</protein>
<keyword evidence="4" id="KW-1185">Reference proteome</keyword>
<dbReference type="GO" id="GO:0004672">
    <property type="term" value="F:protein kinase activity"/>
    <property type="evidence" value="ECO:0007669"/>
    <property type="project" value="InterPro"/>
</dbReference>
<dbReference type="PROSITE" id="PS00109">
    <property type="entry name" value="PROTEIN_KINASE_TYR"/>
    <property type="match status" value="1"/>
</dbReference>
<evidence type="ECO:0000259" key="2">
    <source>
        <dbReference type="Pfam" id="PF17667"/>
    </source>
</evidence>
<dbReference type="AlphaFoldDB" id="A0A8H5CI38"/>
<evidence type="ECO:0000313" key="4">
    <source>
        <dbReference type="Proteomes" id="UP000541558"/>
    </source>
</evidence>
<evidence type="ECO:0000313" key="3">
    <source>
        <dbReference type="EMBL" id="KAF5340987.1"/>
    </source>
</evidence>
<dbReference type="InterPro" id="IPR011009">
    <property type="entry name" value="Kinase-like_dom_sf"/>
</dbReference>
<dbReference type="EMBL" id="JAACJK010000002">
    <property type="protein sequence ID" value="KAF5340987.1"/>
    <property type="molecule type" value="Genomic_DNA"/>
</dbReference>
<dbReference type="Pfam" id="PF17667">
    <property type="entry name" value="Pkinase_fungal"/>
    <property type="match status" value="1"/>
</dbReference>
<organism evidence="3 4">
    <name type="scientific">Ephemerocybe angulata</name>
    <dbReference type="NCBI Taxonomy" id="980116"/>
    <lineage>
        <taxon>Eukaryota</taxon>
        <taxon>Fungi</taxon>
        <taxon>Dikarya</taxon>
        <taxon>Basidiomycota</taxon>
        <taxon>Agaricomycotina</taxon>
        <taxon>Agaricomycetes</taxon>
        <taxon>Agaricomycetidae</taxon>
        <taxon>Agaricales</taxon>
        <taxon>Agaricineae</taxon>
        <taxon>Psathyrellaceae</taxon>
        <taxon>Ephemerocybe</taxon>
    </lineage>
</organism>